<comment type="caution">
    <text evidence="7">The sequence shown here is derived from an EMBL/GenBank/DDBJ whole genome shotgun (WGS) entry which is preliminary data.</text>
</comment>
<name>U3CF07_9VIBR</name>
<proteinExistence type="predicted"/>
<dbReference type="InterPro" id="IPR058240">
    <property type="entry name" value="rSAM_sf"/>
</dbReference>
<dbReference type="InterPro" id="IPR013785">
    <property type="entry name" value="Aldolase_TIM"/>
</dbReference>
<keyword evidence="2" id="KW-0949">S-adenosyl-L-methionine</keyword>
<dbReference type="SFLD" id="SFLDS00029">
    <property type="entry name" value="Radical_SAM"/>
    <property type="match status" value="1"/>
</dbReference>
<dbReference type="CDD" id="cd01335">
    <property type="entry name" value="Radical_SAM"/>
    <property type="match status" value="1"/>
</dbReference>
<protein>
    <recommendedName>
        <fullName evidence="6">Radical SAM core domain-containing protein</fullName>
    </recommendedName>
</protein>
<dbReference type="PANTHER" id="PTHR11228">
    <property type="entry name" value="RADICAL SAM DOMAIN PROTEIN"/>
    <property type="match status" value="1"/>
</dbReference>
<evidence type="ECO:0000256" key="2">
    <source>
        <dbReference type="ARBA" id="ARBA00022691"/>
    </source>
</evidence>
<feature type="domain" description="Radical SAM core" evidence="6">
    <location>
        <begin position="25"/>
        <end position="241"/>
    </location>
</feature>
<dbReference type="GO" id="GO:0046872">
    <property type="term" value="F:metal ion binding"/>
    <property type="evidence" value="ECO:0007669"/>
    <property type="project" value="UniProtKB-KW"/>
</dbReference>
<keyword evidence="8" id="KW-1185">Reference proteome</keyword>
<dbReference type="OrthoDB" id="6987203at2"/>
<dbReference type="PROSITE" id="PS51918">
    <property type="entry name" value="RADICAL_SAM"/>
    <property type="match status" value="1"/>
</dbReference>
<evidence type="ECO:0000256" key="1">
    <source>
        <dbReference type="ARBA" id="ARBA00001966"/>
    </source>
</evidence>
<reference evidence="7 8" key="1">
    <citation type="submission" date="2013-09" db="EMBL/GenBank/DDBJ databases">
        <title>Whole genome shotgun sequence of Vibrio ezurae NBRC 102218.</title>
        <authorList>
            <person name="Yoshida I."/>
            <person name="Hosoyama A."/>
            <person name="Numata M."/>
            <person name="Hashimoto M."/>
            <person name="Hosoyama Y."/>
            <person name="Tsuchikane K."/>
            <person name="Noguchi M."/>
            <person name="Hirakata S."/>
            <person name="Ichikawa N."/>
            <person name="Ohji S."/>
            <person name="Yamazoe A."/>
            <person name="Fujita N."/>
        </authorList>
    </citation>
    <scope>NUCLEOTIDE SEQUENCE [LARGE SCALE GENOMIC DNA]</scope>
    <source>
        <strain evidence="7 8">NBRC 102218</strain>
    </source>
</reference>
<dbReference type="Proteomes" id="UP000016562">
    <property type="component" value="Unassembled WGS sequence"/>
</dbReference>
<dbReference type="InterPro" id="IPR007197">
    <property type="entry name" value="rSAM"/>
</dbReference>
<dbReference type="eggNOG" id="COG2896">
    <property type="taxonomic scope" value="Bacteria"/>
</dbReference>
<dbReference type="EMBL" id="BATM01000020">
    <property type="protein sequence ID" value="GAD79819.1"/>
    <property type="molecule type" value="Genomic_DNA"/>
</dbReference>
<evidence type="ECO:0000256" key="4">
    <source>
        <dbReference type="ARBA" id="ARBA00023004"/>
    </source>
</evidence>
<evidence type="ECO:0000256" key="3">
    <source>
        <dbReference type="ARBA" id="ARBA00022723"/>
    </source>
</evidence>
<dbReference type="PANTHER" id="PTHR11228:SF7">
    <property type="entry name" value="PQQA PEPTIDE CYCLASE"/>
    <property type="match status" value="1"/>
</dbReference>
<keyword evidence="5" id="KW-0411">Iron-sulfur</keyword>
<dbReference type="RefSeq" id="WP_021713527.1">
    <property type="nucleotide sequence ID" value="NZ_BATM01000020.1"/>
</dbReference>
<organism evidence="7 8">
    <name type="scientific">Vibrio ezurae NBRC 102218</name>
    <dbReference type="NCBI Taxonomy" id="1219080"/>
    <lineage>
        <taxon>Bacteria</taxon>
        <taxon>Pseudomonadati</taxon>
        <taxon>Pseudomonadota</taxon>
        <taxon>Gammaproteobacteria</taxon>
        <taxon>Vibrionales</taxon>
        <taxon>Vibrionaceae</taxon>
        <taxon>Vibrio</taxon>
    </lineage>
</organism>
<gene>
    <name evidence="7" type="ORF">VEZ01S_20_00920</name>
</gene>
<dbReference type="STRING" id="1219080.VEZ01S_20_00920"/>
<comment type="cofactor">
    <cofactor evidence="1">
        <name>[4Fe-4S] cluster</name>
        <dbReference type="ChEBI" id="CHEBI:49883"/>
    </cofactor>
</comment>
<dbReference type="Pfam" id="PF04055">
    <property type="entry name" value="Radical_SAM"/>
    <property type="match status" value="1"/>
</dbReference>
<dbReference type="GO" id="GO:0051536">
    <property type="term" value="F:iron-sulfur cluster binding"/>
    <property type="evidence" value="ECO:0007669"/>
    <property type="project" value="UniProtKB-KW"/>
</dbReference>
<evidence type="ECO:0000259" key="6">
    <source>
        <dbReference type="PROSITE" id="PS51918"/>
    </source>
</evidence>
<dbReference type="Gene3D" id="3.20.20.70">
    <property type="entry name" value="Aldolase class I"/>
    <property type="match status" value="1"/>
</dbReference>
<dbReference type="GO" id="GO:0003824">
    <property type="term" value="F:catalytic activity"/>
    <property type="evidence" value="ECO:0007669"/>
    <property type="project" value="InterPro"/>
</dbReference>
<evidence type="ECO:0000313" key="7">
    <source>
        <dbReference type="EMBL" id="GAD79819.1"/>
    </source>
</evidence>
<dbReference type="InterPro" id="IPR050377">
    <property type="entry name" value="Radical_SAM_PqqE_MftC-like"/>
</dbReference>
<evidence type="ECO:0000256" key="5">
    <source>
        <dbReference type="ARBA" id="ARBA00023014"/>
    </source>
</evidence>
<dbReference type="SUPFAM" id="SSF102114">
    <property type="entry name" value="Radical SAM enzymes"/>
    <property type="match status" value="1"/>
</dbReference>
<dbReference type="AlphaFoldDB" id="U3CF07"/>
<evidence type="ECO:0000313" key="8">
    <source>
        <dbReference type="Proteomes" id="UP000016562"/>
    </source>
</evidence>
<keyword evidence="4" id="KW-0408">Iron</keyword>
<keyword evidence="3" id="KW-0479">Metal-binding</keyword>
<accession>U3CF07</accession>
<sequence length="286" mass="32464">MKQQQKTNSLANNSSSRTRKLANVFSEGVIRELEISVNSQCNLNCIGCGFNVPNQLPPYSKLGIDEHIEALLNLKRCGVKINKIIIAGGEATLFKDLYTTVRKIKDIGVSREVELVTNGLYPKGLPPQLLSILDSIVISDYIKTNTFESAWTEFLQGHNFKGNIDFRRKDAWDDLLSEVYNSREETEHHWQTCFYRKFDVSLERSRIFSCSRIAKKGLDDQGLLVNEKTSLKQVINYLSDKNPKDACYSCATINRESSIKVAVQSSGNLERIADRSIQYLKENNNK</sequence>